<keyword evidence="5" id="KW-1185">Reference proteome</keyword>
<evidence type="ECO:0000313" key="3">
    <source>
        <dbReference type="EMBL" id="MTT75743.1"/>
    </source>
</evidence>
<feature type="transmembrane region" description="Helical" evidence="1">
    <location>
        <begin position="108"/>
        <end position="126"/>
    </location>
</feature>
<reference evidence="5 6" key="2">
    <citation type="journal article" date="2019" name="Nat. Med.">
        <title>A library of human gut bacterial isolates paired with longitudinal multiomics data enables mechanistic microbiome research.</title>
        <authorList>
            <person name="Poyet M."/>
            <person name="Groussin M."/>
            <person name="Gibbons S.M."/>
            <person name="Avila-Pacheco J."/>
            <person name="Jiang X."/>
            <person name="Kearney S.M."/>
            <person name="Perrotta A.R."/>
            <person name="Berdy B."/>
            <person name="Zhao S."/>
            <person name="Lieberman T.D."/>
            <person name="Swanson P.K."/>
            <person name="Smith M."/>
            <person name="Roesemann S."/>
            <person name="Alexander J.E."/>
            <person name="Rich S.A."/>
            <person name="Livny J."/>
            <person name="Vlamakis H."/>
            <person name="Clish C."/>
            <person name="Bullock K."/>
            <person name="Deik A."/>
            <person name="Scott J."/>
            <person name="Pierce K.A."/>
            <person name="Xavier R.J."/>
            <person name="Alm E.J."/>
        </authorList>
    </citation>
    <scope>NUCLEOTIDE SEQUENCE [LARGE SCALE GENOMIC DNA]</scope>
    <source>
        <strain evidence="3 6">BIOML-A13</strain>
        <strain evidence="4 5">BIOML-A3</strain>
    </source>
</reference>
<keyword evidence="1" id="KW-1133">Transmembrane helix</keyword>
<organism evidence="2">
    <name type="scientific">Phascolarctobacterium faecium</name>
    <dbReference type="NCBI Taxonomy" id="33025"/>
    <lineage>
        <taxon>Bacteria</taxon>
        <taxon>Bacillati</taxon>
        <taxon>Bacillota</taxon>
        <taxon>Negativicutes</taxon>
        <taxon>Acidaminococcales</taxon>
        <taxon>Acidaminococcaceae</taxon>
        <taxon>Phascolarctobacterium</taxon>
    </lineage>
</organism>
<feature type="transmembrane region" description="Helical" evidence="1">
    <location>
        <begin position="187"/>
        <end position="207"/>
    </location>
</feature>
<dbReference type="PANTHER" id="PTHR36111">
    <property type="entry name" value="INNER MEMBRANE PROTEIN-RELATED"/>
    <property type="match status" value="1"/>
</dbReference>
<dbReference type="RefSeq" id="WP_021717719.1">
    <property type="nucleotide sequence ID" value="NZ_AP019004.1"/>
</dbReference>
<keyword evidence="1" id="KW-0812">Transmembrane</keyword>
<gene>
    <name evidence="2" type="ORF">BN533_00817</name>
    <name evidence="3" type="ORF">GMD11_05595</name>
    <name evidence="4" type="ORF">GMD18_05240</name>
</gene>
<feature type="transmembrane region" description="Helical" evidence="1">
    <location>
        <begin position="33"/>
        <end position="50"/>
    </location>
</feature>
<dbReference type="OrthoDB" id="9797976at2"/>
<evidence type="ECO:0000256" key="1">
    <source>
        <dbReference type="SAM" id="Phobius"/>
    </source>
</evidence>
<accession>R6J5S6</accession>
<dbReference type="EMBL" id="WNBW01000002">
    <property type="protein sequence ID" value="MTU03805.1"/>
    <property type="molecule type" value="Genomic_DNA"/>
</dbReference>
<feature type="transmembrane region" description="Helical" evidence="1">
    <location>
        <begin position="56"/>
        <end position="75"/>
    </location>
</feature>
<comment type="caution">
    <text evidence="2">The sequence shown here is derived from an EMBL/GenBank/DDBJ whole genome shotgun (WGS) entry which is preliminary data.</text>
</comment>
<feature type="transmembrane region" description="Helical" evidence="1">
    <location>
        <begin position="6"/>
        <end position="26"/>
    </location>
</feature>
<dbReference type="EMBL" id="WNBM01000002">
    <property type="protein sequence ID" value="MTT75743.1"/>
    <property type="molecule type" value="Genomic_DNA"/>
</dbReference>
<dbReference type="GeneID" id="49405966"/>
<protein>
    <submittedName>
        <fullName evidence="3">DUF554 family protein</fullName>
    </submittedName>
</protein>
<dbReference type="Pfam" id="PF04474">
    <property type="entry name" value="DUF554"/>
    <property type="match status" value="1"/>
</dbReference>
<dbReference type="InterPro" id="IPR007563">
    <property type="entry name" value="DUF554"/>
</dbReference>
<feature type="transmembrane region" description="Helical" evidence="1">
    <location>
        <begin position="213"/>
        <end position="232"/>
    </location>
</feature>
<dbReference type="AlphaFoldDB" id="A0A3G9H316"/>
<dbReference type="Proteomes" id="UP000484547">
    <property type="component" value="Unassembled WGS sequence"/>
</dbReference>
<proteinExistence type="predicted"/>
<dbReference type="PANTHER" id="PTHR36111:SF2">
    <property type="entry name" value="INNER MEMBRANE PROTEIN"/>
    <property type="match status" value="1"/>
</dbReference>
<evidence type="ECO:0000313" key="5">
    <source>
        <dbReference type="Proteomes" id="UP000443070"/>
    </source>
</evidence>
<keyword evidence="1" id="KW-0472">Membrane</keyword>
<reference evidence="2" key="1">
    <citation type="submission" date="2012-11" db="EMBL/GenBank/DDBJ databases">
        <title>Dependencies among metagenomic species, viruses, plasmids and units of genetic variation.</title>
        <authorList>
            <person name="Nielsen H.B."/>
            <person name="Almeida M."/>
            <person name="Juncker A.S."/>
            <person name="Rasmussen S."/>
            <person name="Li J."/>
            <person name="Sunagawa S."/>
            <person name="Plichta D."/>
            <person name="Gautier L."/>
            <person name="Le Chatelier E."/>
            <person name="Peletier E."/>
            <person name="Bonde I."/>
            <person name="Nielsen T."/>
            <person name="Manichanh C."/>
            <person name="Arumugam M."/>
            <person name="Batto J."/>
            <person name="Santos M.B.Q.D."/>
            <person name="Blom N."/>
            <person name="Borruel N."/>
            <person name="Burgdorf K.S."/>
            <person name="Boumezbeur F."/>
            <person name="Casellas F."/>
            <person name="Dore J."/>
            <person name="Guarner F."/>
            <person name="Hansen T."/>
            <person name="Hildebrand F."/>
            <person name="Kaas R.S."/>
            <person name="Kennedy S."/>
            <person name="Kristiansen K."/>
            <person name="Kultima J.R."/>
            <person name="Leonard P."/>
            <person name="Levenez F."/>
            <person name="Lund O."/>
            <person name="Moumen B."/>
            <person name="Le Paslier D."/>
            <person name="Pons N."/>
            <person name="Pedersen O."/>
            <person name="Prifti E."/>
            <person name="Qin J."/>
            <person name="Raes J."/>
            <person name="Tap J."/>
            <person name="Tims S."/>
            <person name="Ussery D.W."/>
            <person name="Yamada T."/>
            <person name="MetaHit consortium"/>
            <person name="Renault P."/>
            <person name="Sicheritz-Ponten T."/>
            <person name="Bork P."/>
            <person name="Wang J."/>
            <person name="Brunak S."/>
            <person name="Ehrlich S.D."/>
        </authorList>
    </citation>
    <scope>NUCLEOTIDE SEQUENCE [LARGE SCALE GENOMIC DNA]</scope>
</reference>
<accession>A0A3G9H316</accession>
<sequence length="236" mass="25503">MSIGIIVNSACVLIGGLLGSFFGRLLPVKMRESLYGLFGYCSIIIGIILLQNIKSMPAVTLALILGTIIGEALRIEDQINFASLRLKTLIERITNTAAADNDAYISRFVGLLMLFCTGSTGILGAIGEGVNGDSTVLLTKSVMDIFAAFAFAAHMGPMIACIAIPQFLFFSILFWSAGFIMPLTDPLMIGDFMACGGILAIITGFRICELKDFRVANTLPALFIVMPLSYLWRTYC</sequence>
<evidence type="ECO:0000313" key="6">
    <source>
        <dbReference type="Proteomes" id="UP000484547"/>
    </source>
</evidence>
<name>A0A3G9H316_9FIRM</name>
<evidence type="ECO:0000313" key="4">
    <source>
        <dbReference type="EMBL" id="MTU03805.1"/>
    </source>
</evidence>
<evidence type="ECO:0000313" key="2">
    <source>
        <dbReference type="EMBL" id="CDB45692.1"/>
    </source>
</evidence>
<dbReference type="EMBL" id="CBDS010000052">
    <property type="protein sequence ID" value="CDB45692.1"/>
    <property type="molecule type" value="Genomic_DNA"/>
</dbReference>
<dbReference type="Proteomes" id="UP000443070">
    <property type="component" value="Unassembled WGS sequence"/>
</dbReference>
<feature type="transmembrane region" description="Helical" evidence="1">
    <location>
        <begin position="146"/>
        <end position="175"/>
    </location>
</feature>